<evidence type="ECO:0000313" key="8">
    <source>
        <dbReference type="Proteomes" id="UP000318199"/>
    </source>
</evidence>
<dbReference type="InterPro" id="IPR003439">
    <property type="entry name" value="ABC_transporter-like_ATP-bd"/>
</dbReference>
<dbReference type="InterPro" id="IPR003593">
    <property type="entry name" value="AAA+_ATPase"/>
</dbReference>
<dbReference type="Pfam" id="PF00005">
    <property type="entry name" value="ABC_tran"/>
    <property type="match status" value="1"/>
</dbReference>
<keyword evidence="8" id="KW-1185">Reference proteome</keyword>
<evidence type="ECO:0000256" key="3">
    <source>
        <dbReference type="ARBA" id="ARBA00022475"/>
    </source>
</evidence>
<organism evidence="7 8">
    <name type="scientific">Caenimonas sedimenti</name>
    <dbReference type="NCBI Taxonomy" id="2596921"/>
    <lineage>
        <taxon>Bacteria</taxon>
        <taxon>Pseudomonadati</taxon>
        <taxon>Pseudomonadota</taxon>
        <taxon>Betaproteobacteria</taxon>
        <taxon>Burkholderiales</taxon>
        <taxon>Comamonadaceae</taxon>
        <taxon>Caenimonas</taxon>
    </lineage>
</organism>
<dbReference type="Gene3D" id="3.40.50.300">
    <property type="entry name" value="P-loop containing nucleotide triphosphate hydrolases"/>
    <property type="match status" value="1"/>
</dbReference>
<evidence type="ECO:0000259" key="6">
    <source>
        <dbReference type="PROSITE" id="PS50893"/>
    </source>
</evidence>
<reference evidence="7 8" key="1">
    <citation type="submission" date="2019-07" db="EMBL/GenBank/DDBJ databases">
        <title>Caenimonas sedimenti sp. nov., isolated from activated sludge.</title>
        <authorList>
            <person name="Xu J."/>
        </authorList>
    </citation>
    <scope>NUCLEOTIDE SEQUENCE [LARGE SCALE GENOMIC DNA]</scope>
    <source>
        <strain evidence="7 8">HX-9-20</strain>
    </source>
</reference>
<dbReference type="Proteomes" id="UP000318199">
    <property type="component" value="Unassembled WGS sequence"/>
</dbReference>
<dbReference type="CDD" id="cd03220">
    <property type="entry name" value="ABC_KpsT_Wzt"/>
    <property type="match status" value="1"/>
</dbReference>
<dbReference type="PROSITE" id="PS50893">
    <property type="entry name" value="ABC_TRANSPORTER_2"/>
    <property type="match status" value="1"/>
</dbReference>
<dbReference type="AlphaFoldDB" id="A0A562ZU16"/>
<evidence type="ECO:0000256" key="4">
    <source>
        <dbReference type="ARBA" id="ARBA00022741"/>
    </source>
</evidence>
<accession>A0A562ZU16</accession>
<dbReference type="PROSITE" id="PS00211">
    <property type="entry name" value="ABC_TRANSPORTER_1"/>
    <property type="match status" value="1"/>
</dbReference>
<gene>
    <name evidence="7" type="ORF">FN976_05125</name>
</gene>
<evidence type="ECO:0000256" key="1">
    <source>
        <dbReference type="ARBA" id="ARBA00005417"/>
    </source>
</evidence>
<dbReference type="InterPro" id="IPR017871">
    <property type="entry name" value="ABC_transporter-like_CS"/>
</dbReference>
<proteinExistence type="inferred from homology"/>
<dbReference type="GO" id="GO:0016887">
    <property type="term" value="F:ATP hydrolysis activity"/>
    <property type="evidence" value="ECO:0007669"/>
    <property type="project" value="InterPro"/>
</dbReference>
<sequence length="266" mass="29259">MDDERIRLDGVSIRFRMSYHKVDTLPKMLSQWGAQLARSWQPEFFTALNDVSIAVRTGEIVGVIGRNGSGKSTLLRTISGIYHPDAGRVDVRGRVSALLQLGTGFNVTLNGRDNIILGGLTLGLSRQQIEDRMDMIADFAELGRFIDVPMRYYSSGMMSRLSFAMVLSIEPDILLIDETLSVGDVGFQAKSKAAMRDLLRKASCQMIVSHDLATIETLCTRAILVEAGRIVADGTPRDVLDRYSELLETSVSEKTSLQGIKEISAG</sequence>
<dbReference type="GO" id="GO:0005524">
    <property type="term" value="F:ATP binding"/>
    <property type="evidence" value="ECO:0007669"/>
    <property type="project" value="UniProtKB-KW"/>
</dbReference>
<keyword evidence="3" id="KW-1003">Cell membrane</keyword>
<keyword evidence="4" id="KW-0547">Nucleotide-binding</keyword>
<keyword evidence="5 7" id="KW-0067">ATP-binding</keyword>
<dbReference type="PANTHER" id="PTHR46743">
    <property type="entry name" value="TEICHOIC ACIDS EXPORT ATP-BINDING PROTEIN TAGH"/>
    <property type="match status" value="1"/>
</dbReference>
<keyword evidence="2" id="KW-0813">Transport</keyword>
<comment type="caution">
    <text evidence="7">The sequence shown here is derived from an EMBL/GenBank/DDBJ whole genome shotgun (WGS) entry which is preliminary data.</text>
</comment>
<dbReference type="InterPro" id="IPR050683">
    <property type="entry name" value="Bact_Polysacc_Export_ATP-bd"/>
</dbReference>
<dbReference type="InterPro" id="IPR027417">
    <property type="entry name" value="P-loop_NTPase"/>
</dbReference>
<dbReference type="PANTHER" id="PTHR46743:SF2">
    <property type="entry name" value="TEICHOIC ACIDS EXPORT ATP-BINDING PROTEIN TAGH"/>
    <property type="match status" value="1"/>
</dbReference>
<keyword evidence="3" id="KW-0472">Membrane</keyword>
<feature type="domain" description="ABC transporter" evidence="6">
    <location>
        <begin position="20"/>
        <end position="252"/>
    </location>
</feature>
<evidence type="ECO:0000256" key="5">
    <source>
        <dbReference type="ARBA" id="ARBA00022840"/>
    </source>
</evidence>
<dbReference type="GO" id="GO:0016020">
    <property type="term" value="C:membrane"/>
    <property type="evidence" value="ECO:0007669"/>
    <property type="project" value="InterPro"/>
</dbReference>
<dbReference type="InterPro" id="IPR015860">
    <property type="entry name" value="ABC_transpr_TagH-like"/>
</dbReference>
<name>A0A562ZU16_9BURK</name>
<dbReference type="EMBL" id="VOBQ01000004">
    <property type="protein sequence ID" value="TWO72100.1"/>
    <property type="molecule type" value="Genomic_DNA"/>
</dbReference>
<dbReference type="SUPFAM" id="SSF52540">
    <property type="entry name" value="P-loop containing nucleoside triphosphate hydrolases"/>
    <property type="match status" value="1"/>
</dbReference>
<dbReference type="SMART" id="SM00382">
    <property type="entry name" value="AAA"/>
    <property type="match status" value="1"/>
</dbReference>
<comment type="similarity">
    <text evidence="1">Belongs to the ABC transporter superfamily.</text>
</comment>
<evidence type="ECO:0000256" key="2">
    <source>
        <dbReference type="ARBA" id="ARBA00022448"/>
    </source>
</evidence>
<dbReference type="GO" id="GO:0140359">
    <property type="term" value="F:ABC-type transporter activity"/>
    <property type="evidence" value="ECO:0007669"/>
    <property type="project" value="InterPro"/>
</dbReference>
<dbReference type="RefSeq" id="WP_145891672.1">
    <property type="nucleotide sequence ID" value="NZ_VOBQ01000004.1"/>
</dbReference>
<evidence type="ECO:0000313" key="7">
    <source>
        <dbReference type="EMBL" id="TWO72100.1"/>
    </source>
</evidence>
<dbReference type="OrthoDB" id="9778870at2"/>
<protein>
    <submittedName>
        <fullName evidence="7">ABC transporter ATP-binding protein</fullName>
    </submittedName>
</protein>